<dbReference type="InterPro" id="IPR000276">
    <property type="entry name" value="GPCR_Rhodpsn"/>
</dbReference>
<dbReference type="PANTHER" id="PTHR46641">
    <property type="entry name" value="FMRFAMIDE RECEPTOR-RELATED"/>
    <property type="match status" value="1"/>
</dbReference>
<keyword evidence="8" id="KW-1185">Reference proteome</keyword>
<evidence type="ECO:0000313" key="8">
    <source>
        <dbReference type="Proteomes" id="UP000828390"/>
    </source>
</evidence>
<dbReference type="OrthoDB" id="9983318at2759"/>
<sequence>MPNHTDSDYYKQIRIYKAGVLIWKVVPPGLILLGTIGNFLSILVLTRRSIRVSTTALFLTVLACSDLLVLYSGLLRQWLIYLLKTDIRHISEAGCKIHVWLVYSSLDFSAWILIILTLERVICSWLPHRAKTVCTKNTAVAILIVVGMFILVKNSHFLYGMVFKITNETNTKPNEQKCIAIDQNYTYFEEKVQPWIDICVYCIVPFAIILIGNVLILFKVVQSQKKSRRRLHLRSQQQGIRHVQKSSKTAILFTLSIVFLVTTSPASIYLIGETYWRQDADDASKAKLDFWWAVVSMLMYTKNSVNFLLYCLNGTKFRKELFRLINWKKRFPTEQC</sequence>
<dbReference type="Gene3D" id="1.20.1070.10">
    <property type="entry name" value="Rhodopsin 7-helix transmembrane proteins"/>
    <property type="match status" value="1"/>
</dbReference>
<dbReference type="InterPro" id="IPR017452">
    <property type="entry name" value="GPCR_Rhodpsn_7TM"/>
</dbReference>
<protein>
    <recommendedName>
        <fullName evidence="6">G-protein coupled receptors family 1 profile domain-containing protein</fullName>
    </recommendedName>
</protein>
<name>A0A9D4GEQ9_DREPO</name>
<accession>A0A9D4GEQ9</accession>
<feature type="transmembrane region" description="Helical" evidence="5">
    <location>
        <begin position="100"/>
        <end position="118"/>
    </location>
</feature>
<dbReference type="EMBL" id="JAIWYP010000006">
    <property type="protein sequence ID" value="KAH3815956.1"/>
    <property type="molecule type" value="Genomic_DNA"/>
</dbReference>
<dbReference type="GO" id="GO:0016020">
    <property type="term" value="C:membrane"/>
    <property type="evidence" value="ECO:0007669"/>
    <property type="project" value="UniProtKB-SubCell"/>
</dbReference>
<feature type="transmembrane region" description="Helical" evidence="5">
    <location>
        <begin position="290"/>
        <end position="312"/>
    </location>
</feature>
<comment type="caution">
    <text evidence="7">The sequence shown here is derived from an EMBL/GenBank/DDBJ whole genome shotgun (WGS) entry which is preliminary data.</text>
</comment>
<feature type="transmembrane region" description="Helical" evidence="5">
    <location>
        <begin position="250"/>
        <end position="270"/>
    </location>
</feature>
<evidence type="ECO:0000256" key="1">
    <source>
        <dbReference type="ARBA" id="ARBA00004370"/>
    </source>
</evidence>
<dbReference type="GO" id="GO:0004930">
    <property type="term" value="F:G protein-coupled receptor activity"/>
    <property type="evidence" value="ECO:0007669"/>
    <property type="project" value="InterPro"/>
</dbReference>
<evidence type="ECO:0000256" key="5">
    <source>
        <dbReference type="SAM" id="Phobius"/>
    </source>
</evidence>
<feature type="domain" description="G-protein coupled receptors family 1 profile" evidence="6">
    <location>
        <begin position="37"/>
        <end position="310"/>
    </location>
</feature>
<dbReference type="InterPro" id="IPR052954">
    <property type="entry name" value="GPCR-Ligand_Int"/>
</dbReference>
<dbReference type="CDD" id="cd14978">
    <property type="entry name" value="7tmA_FMRFamide_R-like"/>
    <property type="match status" value="1"/>
</dbReference>
<proteinExistence type="predicted"/>
<keyword evidence="4 5" id="KW-0472">Membrane</keyword>
<evidence type="ECO:0000256" key="4">
    <source>
        <dbReference type="ARBA" id="ARBA00023136"/>
    </source>
</evidence>
<feature type="transmembrane region" description="Helical" evidence="5">
    <location>
        <begin position="20"/>
        <end position="45"/>
    </location>
</feature>
<dbReference type="Pfam" id="PF00001">
    <property type="entry name" value="7tm_1"/>
    <property type="match status" value="1"/>
</dbReference>
<feature type="transmembrane region" description="Helical" evidence="5">
    <location>
        <begin position="195"/>
        <end position="221"/>
    </location>
</feature>
<evidence type="ECO:0000256" key="3">
    <source>
        <dbReference type="ARBA" id="ARBA00022989"/>
    </source>
</evidence>
<feature type="transmembrane region" description="Helical" evidence="5">
    <location>
        <begin position="57"/>
        <end position="80"/>
    </location>
</feature>
<dbReference type="PRINTS" id="PR00237">
    <property type="entry name" value="GPCRRHODOPSN"/>
</dbReference>
<keyword evidence="3 5" id="KW-1133">Transmembrane helix</keyword>
<evidence type="ECO:0000313" key="7">
    <source>
        <dbReference type="EMBL" id="KAH3815956.1"/>
    </source>
</evidence>
<feature type="transmembrane region" description="Helical" evidence="5">
    <location>
        <begin position="139"/>
        <end position="159"/>
    </location>
</feature>
<dbReference type="PROSITE" id="PS50262">
    <property type="entry name" value="G_PROTEIN_RECEP_F1_2"/>
    <property type="match status" value="1"/>
</dbReference>
<comment type="subcellular location">
    <subcellularLocation>
        <location evidence="1">Membrane</location>
    </subcellularLocation>
</comment>
<dbReference type="SUPFAM" id="SSF81321">
    <property type="entry name" value="Family A G protein-coupled receptor-like"/>
    <property type="match status" value="1"/>
</dbReference>
<dbReference type="Proteomes" id="UP000828390">
    <property type="component" value="Unassembled WGS sequence"/>
</dbReference>
<evidence type="ECO:0000256" key="2">
    <source>
        <dbReference type="ARBA" id="ARBA00022692"/>
    </source>
</evidence>
<evidence type="ECO:0000259" key="6">
    <source>
        <dbReference type="PROSITE" id="PS50262"/>
    </source>
</evidence>
<reference evidence="7" key="1">
    <citation type="journal article" date="2019" name="bioRxiv">
        <title>The Genome of the Zebra Mussel, Dreissena polymorpha: A Resource for Invasive Species Research.</title>
        <authorList>
            <person name="McCartney M.A."/>
            <person name="Auch B."/>
            <person name="Kono T."/>
            <person name="Mallez S."/>
            <person name="Zhang Y."/>
            <person name="Obille A."/>
            <person name="Becker A."/>
            <person name="Abrahante J.E."/>
            <person name="Garbe J."/>
            <person name="Badalamenti J.P."/>
            <person name="Herman A."/>
            <person name="Mangelson H."/>
            <person name="Liachko I."/>
            <person name="Sullivan S."/>
            <person name="Sone E.D."/>
            <person name="Koren S."/>
            <person name="Silverstein K.A.T."/>
            <person name="Beckman K.B."/>
            <person name="Gohl D.M."/>
        </authorList>
    </citation>
    <scope>NUCLEOTIDE SEQUENCE</scope>
    <source>
        <strain evidence="7">Duluth1</strain>
        <tissue evidence="7">Whole animal</tissue>
    </source>
</reference>
<organism evidence="7 8">
    <name type="scientific">Dreissena polymorpha</name>
    <name type="common">Zebra mussel</name>
    <name type="synonym">Mytilus polymorpha</name>
    <dbReference type="NCBI Taxonomy" id="45954"/>
    <lineage>
        <taxon>Eukaryota</taxon>
        <taxon>Metazoa</taxon>
        <taxon>Spiralia</taxon>
        <taxon>Lophotrochozoa</taxon>
        <taxon>Mollusca</taxon>
        <taxon>Bivalvia</taxon>
        <taxon>Autobranchia</taxon>
        <taxon>Heteroconchia</taxon>
        <taxon>Euheterodonta</taxon>
        <taxon>Imparidentia</taxon>
        <taxon>Neoheterodontei</taxon>
        <taxon>Myida</taxon>
        <taxon>Dreissenoidea</taxon>
        <taxon>Dreissenidae</taxon>
        <taxon>Dreissena</taxon>
    </lineage>
</organism>
<reference evidence="7" key="2">
    <citation type="submission" date="2020-11" db="EMBL/GenBank/DDBJ databases">
        <authorList>
            <person name="McCartney M.A."/>
            <person name="Auch B."/>
            <person name="Kono T."/>
            <person name="Mallez S."/>
            <person name="Becker A."/>
            <person name="Gohl D.M."/>
            <person name="Silverstein K.A.T."/>
            <person name="Koren S."/>
            <person name="Bechman K.B."/>
            <person name="Herman A."/>
            <person name="Abrahante J.E."/>
            <person name="Garbe J."/>
        </authorList>
    </citation>
    <scope>NUCLEOTIDE SEQUENCE</scope>
    <source>
        <strain evidence="7">Duluth1</strain>
        <tissue evidence="7">Whole animal</tissue>
    </source>
</reference>
<keyword evidence="2 5" id="KW-0812">Transmembrane</keyword>
<dbReference type="AlphaFoldDB" id="A0A9D4GEQ9"/>
<dbReference type="PANTHER" id="PTHR46641:SF25">
    <property type="entry name" value="CNMAMIDE RECEPTOR-RELATED"/>
    <property type="match status" value="1"/>
</dbReference>
<gene>
    <name evidence="7" type="ORF">DPMN_144495</name>
</gene>